<dbReference type="EMBL" id="DS017001">
    <property type="protein sequence ID" value="KMU87981.1"/>
    <property type="molecule type" value="Genomic_DNA"/>
</dbReference>
<name>A0A0J8RTR6_COCIT</name>
<dbReference type="Proteomes" id="UP000054563">
    <property type="component" value="Unassembled WGS sequence"/>
</dbReference>
<evidence type="ECO:0000313" key="3">
    <source>
        <dbReference type="Proteomes" id="UP000054563"/>
    </source>
</evidence>
<organism evidence="2 3">
    <name type="scientific">Coccidioides immitis H538.4</name>
    <dbReference type="NCBI Taxonomy" id="396776"/>
    <lineage>
        <taxon>Eukaryota</taxon>
        <taxon>Fungi</taxon>
        <taxon>Dikarya</taxon>
        <taxon>Ascomycota</taxon>
        <taxon>Pezizomycotina</taxon>
        <taxon>Eurotiomycetes</taxon>
        <taxon>Eurotiomycetidae</taxon>
        <taxon>Onygenales</taxon>
        <taxon>Onygenaceae</taxon>
        <taxon>Coccidioides</taxon>
    </lineage>
</organism>
<proteinExistence type="predicted"/>
<feature type="compositionally biased region" description="Pro residues" evidence="1">
    <location>
        <begin position="108"/>
        <end position="117"/>
    </location>
</feature>
<dbReference type="AlphaFoldDB" id="A0A0J8RTR6"/>
<evidence type="ECO:0000313" key="2">
    <source>
        <dbReference type="EMBL" id="KMU87981.1"/>
    </source>
</evidence>
<feature type="region of interest" description="Disordered" evidence="1">
    <location>
        <begin position="99"/>
        <end position="128"/>
    </location>
</feature>
<dbReference type="VEuPathDB" id="FungiDB:CIHG_05749"/>
<sequence length="193" mass="21371">MSLRRIGRLTPTQQSPSPKLFCTEILGRVLLISETERLNKCFNNEWFGGSNPECRGGNFFRVIRPEALTSCMYQPYSTDRYTPGNDWLRGNFSVRTSGSWFGPEKPPKLPPSTPSDLPPSNGSSATHGGLGPPGICITVLYPVDVLTAEQMGATPYIRAADEEIYQCGSNRNKFPRRALINASHRRSHPDGGR</sequence>
<protein>
    <submittedName>
        <fullName evidence="2">Uncharacterized protein</fullName>
    </submittedName>
</protein>
<gene>
    <name evidence="2" type="ORF">CIHG_05749</name>
</gene>
<reference evidence="3" key="1">
    <citation type="journal article" date="2010" name="Genome Res.">
        <title>Population genomic sequencing of Coccidioides fungi reveals recent hybridization and transposon control.</title>
        <authorList>
            <person name="Neafsey D.E."/>
            <person name="Barker B.M."/>
            <person name="Sharpton T.J."/>
            <person name="Stajich J.E."/>
            <person name="Park D.J."/>
            <person name="Whiston E."/>
            <person name="Hung C.-Y."/>
            <person name="McMahan C."/>
            <person name="White J."/>
            <person name="Sykes S."/>
            <person name="Heiman D."/>
            <person name="Young S."/>
            <person name="Zeng Q."/>
            <person name="Abouelleil A."/>
            <person name="Aftuck L."/>
            <person name="Bessette D."/>
            <person name="Brown A."/>
            <person name="FitzGerald M."/>
            <person name="Lui A."/>
            <person name="Macdonald J.P."/>
            <person name="Priest M."/>
            <person name="Orbach M.J."/>
            <person name="Galgiani J.N."/>
            <person name="Kirkland T.N."/>
            <person name="Cole G.T."/>
            <person name="Birren B.W."/>
            <person name="Henn M.R."/>
            <person name="Taylor J.W."/>
            <person name="Rounsley S.D."/>
        </authorList>
    </citation>
    <scope>NUCLEOTIDE SEQUENCE [LARGE SCALE GENOMIC DNA]</scope>
    <source>
        <strain evidence="3">H538.4</strain>
    </source>
</reference>
<evidence type="ECO:0000256" key="1">
    <source>
        <dbReference type="SAM" id="MobiDB-lite"/>
    </source>
</evidence>
<accession>A0A0J8RTR6</accession>